<evidence type="ECO:0000313" key="7">
    <source>
        <dbReference type="Proteomes" id="UP000223968"/>
    </source>
</evidence>
<gene>
    <name evidence="6" type="ORF">AJ79_09680</name>
</gene>
<protein>
    <submittedName>
        <fullName evidence="6">Uncharacterized protein</fullName>
    </submittedName>
</protein>
<feature type="repeat" description="ANK" evidence="3">
    <location>
        <begin position="852"/>
        <end position="884"/>
    </location>
</feature>
<dbReference type="STRING" id="1447875.A0A2B7WI65"/>
<accession>A0A2B7WI65</accession>
<evidence type="ECO:0000259" key="5">
    <source>
        <dbReference type="Pfam" id="PF24883"/>
    </source>
</evidence>
<proteinExistence type="predicted"/>
<feature type="repeat" description="ANK" evidence="3">
    <location>
        <begin position="1088"/>
        <end position="1120"/>
    </location>
</feature>
<dbReference type="Pfam" id="PF12796">
    <property type="entry name" value="Ank_2"/>
    <property type="match status" value="6"/>
</dbReference>
<dbReference type="SUPFAM" id="SSF52540">
    <property type="entry name" value="P-loop containing nucleoside triphosphate hydrolases"/>
    <property type="match status" value="1"/>
</dbReference>
<dbReference type="SUPFAM" id="SSF48403">
    <property type="entry name" value="Ankyrin repeat"/>
    <property type="match status" value="3"/>
</dbReference>
<dbReference type="InterPro" id="IPR056884">
    <property type="entry name" value="NPHP3-like_N"/>
</dbReference>
<evidence type="ECO:0000313" key="6">
    <source>
        <dbReference type="EMBL" id="PGG96211.1"/>
    </source>
</evidence>
<feature type="repeat" description="ANK" evidence="3">
    <location>
        <begin position="918"/>
        <end position="950"/>
    </location>
</feature>
<keyword evidence="7" id="KW-1185">Reference proteome</keyword>
<dbReference type="PANTHER" id="PTHR24198">
    <property type="entry name" value="ANKYRIN REPEAT AND PROTEIN KINASE DOMAIN-CONTAINING PROTEIN"/>
    <property type="match status" value="1"/>
</dbReference>
<organism evidence="6 7">
    <name type="scientific">Helicocarpus griseus UAMH5409</name>
    <dbReference type="NCBI Taxonomy" id="1447875"/>
    <lineage>
        <taxon>Eukaryota</taxon>
        <taxon>Fungi</taxon>
        <taxon>Dikarya</taxon>
        <taxon>Ascomycota</taxon>
        <taxon>Pezizomycotina</taxon>
        <taxon>Eurotiomycetes</taxon>
        <taxon>Eurotiomycetidae</taxon>
        <taxon>Onygenales</taxon>
        <taxon>Ajellomycetaceae</taxon>
        <taxon>Helicocarpus</taxon>
    </lineage>
</organism>
<dbReference type="Pfam" id="PF24883">
    <property type="entry name" value="NPHP3_N"/>
    <property type="match status" value="1"/>
</dbReference>
<dbReference type="SMART" id="SM00248">
    <property type="entry name" value="ANK"/>
    <property type="match status" value="22"/>
</dbReference>
<feature type="repeat" description="ANK" evidence="3">
    <location>
        <begin position="1314"/>
        <end position="1346"/>
    </location>
</feature>
<dbReference type="InterPro" id="IPR054471">
    <property type="entry name" value="GPIID_WHD"/>
</dbReference>
<dbReference type="InterPro" id="IPR036770">
    <property type="entry name" value="Ankyrin_rpt-contain_sf"/>
</dbReference>
<sequence length="1444" mass="162454">MSFGFGIGDFITVLTLANALRERFKDAPGQYTAISDEVQSLTIVLTYTKNTLQGRKLSKERTADLEIVLGGCHTVLKELNTELERFFPSGQQGKWDRGKIRKAWDRLRWDQKAIDGFRGRLVFQVGVLNTFILGTESRTFSNAATAGSKVDEKQAILKWLDATDYAERQSDFLRGRQEGTGEWFLKSDQLLQWCSQPKQTLFCPGIPGAGKTVLASVIIDHLQRRFQDDETIPVVYIYCNFKMREKQKIKDLLKSLLSQFIQQHRQPSLPKNIKDLYERHEKQGTAPTLNELSKALPMVVATFARPLIVIDALDECETKENTRDHFLEELLSLQEKSKACLMIISRPIHEIARRLEASVHFEIRAQPQDIDKYISARLHLLPMFVQRNEALKKRIISTIVGGVQGMFLLAQLLFESLRGKPNTKKLNMALKQIEEHAVIVSEEGIEKLEYAYGTAMDRINSQAKDFIEIAHSVLSWIMLARTPLSIKELQYALAVEEELPELDEDNVSDPEDILSACAGLVTIDDESSLVRLVHYTAQDYFDTRWTKWFPDAQLQISRACITYLSFQAFDQLCVSADEVEQRVGQHAFYHYAAVNWGDHVRSAAAQTEEFVIRFLASKEKTSSAYQVIHHRAKQPQQVNQKLKQQERQNEEITGIHLAAYFGLKDAIAQLLALGHDIDQQDGWQRTALSYAAERGHEEVVKYLLEERQVEINSGGDTADTMTLAVKGGQENVVEYLMSRNQDDPSASIDVESAVIEAILSGFDSMVQLVLAQHRNVNLNQERKGHTILGAVAREGNETMMKILLENSNVDVNLGNIWNETPLIEAASNGHDAVVKLLVSRNEIKLDTQDAKFTRSALGWAVRNEYEPVVKLLLSAGADPDVPDYRKQTPLSVAAEFGLEGLVSLFLEHKAQVDSTDYYGQTPLSFAAKNGHTSVVARLLEAGANPTLRDSVYGKTSLLWAAEWRHNEIARLLLEHEKVDCNESDTQGQTALLWAVRTRNQELANELLCLDNIDVRAFDYTTKLCPLAIAAEKGEIALVELLLDRGAEPNQTDANGSTPLLWAAWAGHKAVVETFLNFRTVDPDQADSRGQTPLSWAAERGHHEVIRLLLDHGATLSTKDSKGRGPAWWAIWNGQVEVTDLLLSLDDPLAYEADEDGWSPIHWAFYNRHDQVVDLLRRNSLRPRGISHAEDQHLQDAIEAFFTCEDGIDFYSENFRQKSPLIWAVENNDLEVFAIALEGPRKPTVLEIGNALFAATRNGNLEVAQVLMQDDYLRLGENTTRFFLWSYVEAAMQGAIDILELLSEVISPSTAEMLTHESLLAAAVAKKRFDVIRFLVEHGLDVNKKNEGIMIWAACYADEDLVQFLGEHKARLDVLDSGHGQTPLIWAVQRGHRGNVKALLELGVDPNYMGTCGFSPVVWAEQKGDEVIIEMLKAAGGEWKRKSKE</sequence>
<dbReference type="OrthoDB" id="5416940at2759"/>
<evidence type="ECO:0000256" key="3">
    <source>
        <dbReference type="PROSITE-ProRule" id="PRU00023"/>
    </source>
</evidence>
<feature type="domain" description="Nephrocystin 3-like N-terminal" evidence="5">
    <location>
        <begin position="179"/>
        <end position="346"/>
    </location>
</feature>
<feature type="repeat" description="ANK" evidence="3">
    <location>
        <begin position="1021"/>
        <end position="1053"/>
    </location>
</feature>
<name>A0A2B7WI65_9EURO</name>
<feature type="repeat" description="ANK" evidence="3">
    <location>
        <begin position="885"/>
        <end position="917"/>
    </location>
</feature>
<comment type="caution">
    <text evidence="6">The sequence shown here is derived from an EMBL/GenBank/DDBJ whole genome shotgun (WGS) entry which is preliminary data.</text>
</comment>
<dbReference type="Gene3D" id="3.40.50.300">
    <property type="entry name" value="P-loop containing nucleotide triphosphate hydrolases"/>
    <property type="match status" value="1"/>
</dbReference>
<dbReference type="InterPro" id="IPR002110">
    <property type="entry name" value="Ankyrin_rpt"/>
</dbReference>
<dbReference type="PANTHER" id="PTHR24198:SF165">
    <property type="entry name" value="ANKYRIN REPEAT-CONTAINING PROTEIN-RELATED"/>
    <property type="match status" value="1"/>
</dbReference>
<dbReference type="Gene3D" id="1.25.40.20">
    <property type="entry name" value="Ankyrin repeat-containing domain"/>
    <property type="match status" value="6"/>
</dbReference>
<evidence type="ECO:0000256" key="2">
    <source>
        <dbReference type="ARBA" id="ARBA00023043"/>
    </source>
</evidence>
<dbReference type="PRINTS" id="PR01415">
    <property type="entry name" value="ANKYRIN"/>
</dbReference>
<feature type="domain" description="GPI inositol-deacylase winged helix" evidence="4">
    <location>
        <begin position="462"/>
        <end position="541"/>
    </location>
</feature>
<dbReference type="PROSITE" id="PS50088">
    <property type="entry name" value="ANK_REPEAT"/>
    <property type="match status" value="8"/>
</dbReference>
<dbReference type="Pfam" id="PF22939">
    <property type="entry name" value="WHD_GPIID"/>
    <property type="match status" value="1"/>
</dbReference>
<dbReference type="EMBL" id="PDNB01000290">
    <property type="protein sequence ID" value="PGG96211.1"/>
    <property type="molecule type" value="Genomic_DNA"/>
</dbReference>
<reference evidence="6 7" key="1">
    <citation type="submission" date="2017-10" db="EMBL/GenBank/DDBJ databases">
        <title>Comparative genomics in systemic dimorphic fungi from Ajellomycetaceae.</title>
        <authorList>
            <person name="Munoz J.F."/>
            <person name="Mcewen J.G."/>
            <person name="Clay O.K."/>
            <person name="Cuomo C.A."/>
        </authorList>
    </citation>
    <scope>NUCLEOTIDE SEQUENCE [LARGE SCALE GENOMIC DNA]</scope>
    <source>
        <strain evidence="6 7">UAMH5409</strain>
    </source>
</reference>
<keyword evidence="2 3" id="KW-0040">ANK repeat</keyword>
<keyword evidence="1" id="KW-0677">Repeat</keyword>
<dbReference type="InterPro" id="IPR027417">
    <property type="entry name" value="P-loop_NTPase"/>
</dbReference>
<feature type="repeat" description="ANK" evidence="3">
    <location>
        <begin position="650"/>
        <end position="682"/>
    </location>
</feature>
<feature type="repeat" description="ANK" evidence="3">
    <location>
        <begin position="1378"/>
        <end position="1410"/>
    </location>
</feature>
<evidence type="ECO:0000259" key="4">
    <source>
        <dbReference type="Pfam" id="PF22939"/>
    </source>
</evidence>
<dbReference type="Proteomes" id="UP000223968">
    <property type="component" value="Unassembled WGS sequence"/>
</dbReference>
<evidence type="ECO:0000256" key="1">
    <source>
        <dbReference type="ARBA" id="ARBA00022737"/>
    </source>
</evidence>
<dbReference type="PROSITE" id="PS50297">
    <property type="entry name" value="ANK_REP_REGION"/>
    <property type="match status" value="4"/>
</dbReference>